<dbReference type="Pfam" id="PF13648">
    <property type="entry name" value="Lipocalin_4"/>
    <property type="match status" value="1"/>
</dbReference>
<evidence type="ECO:0000259" key="1">
    <source>
        <dbReference type="Pfam" id="PF13648"/>
    </source>
</evidence>
<reference evidence="3" key="1">
    <citation type="journal article" date="2019" name="Int. J. Syst. Evol. Microbiol.">
        <title>The Global Catalogue of Microorganisms (GCM) 10K type strain sequencing project: providing services to taxonomists for standard genome sequencing and annotation.</title>
        <authorList>
            <consortium name="The Broad Institute Genomics Platform"/>
            <consortium name="The Broad Institute Genome Sequencing Center for Infectious Disease"/>
            <person name="Wu L."/>
            <person name="Ma J."/>
        </authorList>
    </citation>
    <scope>NUCLEOTIDE SEQUENCE [LARGE SCALE GENOMIC DNA]</scope>
    <source>
        <strain evidence="3">KACC 12602</strain>
    </source>
</reference>
<evidence type="ECO:0000313" key="3">
    <source>
        <dbReference type="Proteomes" id="UP001596161"/>
    </source>
</evidence>
<name>A0ABW0EEL1_9BACT</name>
<keyword evidence="3" id="KW-1185">Reference proteome</keyword>
<gene>
    <name evidence="2" type="ORF">ACFPIB_13615</name>
</gene>
<proteinExistence type="predicted"/>
<dbReference type="InterPro" id="IPR024311">
    <property type="entry name" value="Lipocalin-like"/>
</dbReference>
<accession>A0ABW0EEL1</accession>
<dbReference type="EMBL" id="JBHSKT010000008">
    <property type="protein sequence ID" value="MFC5271651.1"/>
    <property type="molecule type" value="Genomic_DNA"/>
</dbReference>
<feature type="domain" description="Lipocalin-like" evidence="1">
    <location>
        <begin position="47"/>
        <end position="141"/>
    </location>
</feature>
<dbReference type="RefSeq" id="WP_378018012.1">
    <property type="nucleotide sequence ID" value="NZ_JBHSKT010000008.1"/>
</dbReference>
<protein>
    <submittedName>
        <fullName evidence="2">Lipocalin family protein</fullName>
    </submittedName>
</protein>
<dbReference type="Proteomes" id="UP001596161">
    <property type="component" value="Unassembled WGS sequence"/>
</dbReference>
<comment type="caution">
    <text evidence="2">The sequence shown here is derived from an EMBL/GenBank/DDBJ whole genome shotgun (WGS) entry which is preliminary data.</text>
</comment>
<organism evidence="2 3">
    <name type="scientific">Adhaeribacter terreus</name>
    <dbReference type="NCBI Taxonomy" id="529703"/>
    <lineage>
        <taxon>Bacteria</taxon>
        <taxon>Pseudomonadati</taxon>
        <taxon>Bacteroidota</taxon>
        <taxon>Cytophagia</taxon>
        <taxon>Cytophagales</taxon>
        <taxon>Hymenobacteraceae</taxon>
        <taxon>Adhaeribacter</taxon>
    </lineage>
</organism>
<evidence type="ECO:0000313" key="2">
    <source>
        <dbReference type="EMBL" id="MFC5271651.1"/>
    </source>
</evidence>
<sequence length="162" mass="17964">MLKQRAVFLFVATLLCSACEKEEPAEPAPTVTESTVEEKLSANTSKSWLLTNWTTREQFGVITNNYLTLDSCELDDVYTFYSNKSFLRTDGKLACDPGSNTIHLSAATWQLQQNNTELKFNTFGGGSVFKIKSISNNTLVLNLPLLVLGNDTISTTYTFTAK</sequence>